<organism evidence="2 3">
    <name type="scientific">Lujinxingia vulgaris</name>
    <dbReference type="NCBI Taxonomy" id="2600176"/>
    <lineage>
        <taxon>Bacteria</taxon>
        <taxon>Deltaproteobacteria</taxon>
        <taxon>Bradymonadales</taxon>
        <taxon>Lujinxingiaceae</taxon>
        <taxon>Lujinxingia</taxon>
    </lineage>
</organism>
<comment type="caution">
    <text evidence="2">The sequence shown here is derived from an EMBL/GenBank/DDBJ whole genome shotgun (WGS) entry which is preliminary data.</text>
</comment>
<gene>
    <name evidence="2" type="ORF">FRC98_03960</name>
</gene>
<dbReference type="Gene3D" id="1.25.40.10">
    <property type="entry name" value="Tetratricopeptide repeat domain"/>
    <property type="match status" value="1"/>
</dbReference>
<dbReference type="PROSITE" id="PS51257">
    <property type="entry name" value="PROKAR_LIPOPROTEIN"/>
    <property type="match status" value="1"/>
</dbReference>
<evidence type="ECO:0000313" key="2">
    <source>
        <dbReference type="EMBL" id="TXD38062.1"/>
    </source>
</evidence>
<evidence type="ECO:0000256" key="1">
    <source>
        <dbReference type="SAM" id="MobiDB-lite"/>
    </source>
</evidence>
<protein>
    <submittedName>
        <fullName evidence="2">Tetratricopeptide repeat protein</fullName>
    </submittedName>
</protein>
<reference evidence="2 3" key="1">
    <citation type="submission" date="2019-08" db="EMBL/GenBank/DDBJ databases">
        <title>Bradymonadales sp. TMQ4.</title>
        <authorList>
            <person name="Liang Q."/>
        </authorList>
    </citation>
    <scope>NUCLEOTIDE SEQUENCE [LARGE SCALE GENOMIC DNA]</scope>
    <source>
        <strain evidence="2 3">TMQ4</strain>
    </source>
</reference>
<name>A0A5C6X864_9DELT</name>
<dbReference type="Proteomes" id="UP000321412">
    <property type="component" value="Unassembled WGS sequence"/>
</dbReference>
<keyword evidence="3" id="KW-1185">Reference proteome</keyword>
<dbReference type="SUPFAM" id="SSF48452">
    <property type="entry name" value="TPR-like"/>
    <property type="match status" value="1"/>
</dbReference>
<dbReference type="AlphaFoldDB" id="A0A5C6X864"/>
<dbReference type="EMBL" id="VOSM01000002">
    <property type="protein sequence ID" value="TXD38062.1"/>
    <property type="molecule type" value="Genomic_DNA"/>
</dbReference>
<feature type="compositionally biased region" description="Acidic residues" evidence="1">
    <location>
        <begin position="349"/>
        <end position="358"/>
    </location>
</feature>
<feature type="region of interest" description="Disordered" evidence="1">
    <location>
        <begin position="327"/>
        <end position="358"/>
    </location>
</feature>
<feature type="compositionally biased region" description="Basic and acidic residues" evidence="1">
    <location>
        <begin position="328"/>
        <end position="337"/>
    </location>
</feature>
<accession>A0A5C6X864</accession>
<evidence type="ECO:0000313" key="3">
    <source>
        <dbReference type="Proteomes" id="UP000321412"/>
    </source>
</evidence>
<dbReference type="RefSeq" id="WP_146980008.1">
    <property type="nucleotide sequence ID" value="NZ_VOSM01000002.1"/>
</dbReference>
<dbReference type="OrthoDB" id="5492146at2"/>
<dbReference type="Pfam" id="PF14559">
    <property type="entry name" value="TPR_19"/>
    <property type="match status" value="1"/>
</dbReference>
<dbReference type="InterPro" id="IPR011990">
    <property type="entry name" value="TPR-like_helical_dom_sf"/>
</dbReference>
<sequence>MRAGRWRQRVAVGLIVIGLGGGCKEEPRDHLIEGQRALASRDAELAEQHFEAALAAEPNLFEARRLMVDVEIMRGDYARAEAELNALWQARGFDREEGLSTAERGARRLMADQYNKLYRAWASDIDRASHPEVFEEVALKALSSKSRDTGINEMLRGFYRERADHFIDQGDKISAARELEKIQGLRTFPDTRQEYLDQAQRLRREAFFEEARARFAAEIQPELEESGAYDAENERILLAIEQPVDRRLSPSSEESTIQARAMARQTLFPTLAQLAVSIGGLDAETVDIGAMNVPQGEVEQEKFRVGRYDMVAAFTLESLMEMAFEYAEEQRREHGEPIGESPVESPETMPDDGGETAP</sequence>
<proteinExistence type="predicted"/>